<keyword evidence="1" id="KW-0175">Coiled coil</keyword>
<name>A0AAV7LHK9_PLEWA</name>
<protein>
    <submittedName>
        <fullName evidence="2">Uncharacterized protein</fullName>
    </submittedName>
</protein>
<feature type="coiled-coil region" evidence="1">
    <location>
        <begin position="104"/>
        <end position="131"/>
    </location>
</feature>
<proteinExistence type="predicted"/>
<evidence type="ECO:0000256" key="1">
    <source>
        <dbReference type="SAM" id="Coils"/>
    </source>
</evidence>
<organism evidence="2 3">
    <name type="scientific">Pleurodeles waltl</name>
    <name type="common">Iberian ribbed newt</name>
    <dbReference type="NCBI Taxonomy" id="8319"/>
    <lineage>
        <taxon>Eukaryota</taxon>
        <taxon>Metazoa</taxon>
        <taxon>Chordata</taxon>
        <taxon>Craniata</taxon>
        <taxon>Vertebrata</taxon>
        <taxon>Euteleostomi</taxon>
        <taxon>Amphibia</taxon>
        <taxon>Batrachia</taxon>
        <taxon>Caudata</taxon>
        <taxon>Salamandroidea</taxon>
        <taxon>Salamandridae</taxon>
        <taxon>Pleurodelinae</taxon>
        <taxon>Pleurodeles</taxon>
    </lineage>
</organism>
<comment type="caution">
    <text evidence="2">The sequence shown here is derived from an EMBL/GenBank/DDBJ whole genome shotgun (WGS) entry which is preliminary data.</text>
</comment>
<reference evidence="2" key="1">
    <citation type="journal article" date="2022" name="bioRxiv">
        <title>Sequencing and chromosome-scale assembly of the giantPleurodeles waltlgenome.</title>
        <authorList>
            <person name="Brown T."/>
            <person name="Elewa A."/>
            <person name="Iarovenko S."/>
            <person name="Subramanian E."/>
            <person name="Araus A.J."/>
            <person name="Petzold A."/>
            <person name="Susuki M."/>
            <person name="Suzuki K.-i.T."/>
            <person name="Hayashi T."/>
            <person name="Toyoda A."/>
            <person name="Oliveira C."/>
            <person name="Osipova E."/>
            <person name="Leigh N.D."/>
            <person name="Simon A."/>
            <person name="Yun M.H."/>
        </authorList>
    </citation>
    <scope>NUCLEOTIDE SEQUENCE</scope>
    <source>
        <strain evidence="2">20211129_DDA</strain>
        <tissue evidence="2">Liver</tissue>
    </source>
</reference>
<keyword evidence="3" id="KW-1185">Reference proteome</keyword>
<dbReference type="EMBL" id="JANPWB010000015">
    <property type="protein sequence ID" value="KAJ1088833.1"/>
    <property type="molecule type" value="Genomic_DNA"/>
</dbReference>
<dbReference type="AlphaFoldDB" id="A0AAV7LHK9"/>
<gene>
    <name evidence="2" type="ORF">NDU88_001988</name>
</gene>
<dbReference type="Proteomes" id="UP001066276">
    <property type="component" value="Chromosome 11"/>
</dbReference>
<sequence>MGGALVAGSRVLTQHGQEQSSALAAVKQIGQICCTKTVGGPATAGSAGRWQGQGMEQDPLSVLSLSSIMAGIHDLKASLEPRLDAVAVDVALLRANLKKVSEKVTIVETDIARLQSTSKKLEDQVRFLTAEHE</sequence>
<evidence type="ECO:0000313" key="3">
    <source>
        <dbReference type="Proteomes" id="UP001066276"/>
    </source>
</evidence>
<evidence type="ECO:0000313" key="2">
    <source>
        <dbReference type="EMBL" id="KAJ1088833.1"/>
    </source>
</evidence>
<accession>A0AAV7LHK9</accession>